<dbReference type="RefSeq" id="WP_378242616.1">
    <property type="nucleotide sequence ID" value="NZ_JBHSKF010000001.1"/>
</dbReference>
<evidence type="ECO:0000313" key="7">
    <source>
        <dbReference type="EMBL" id="MFC5285564.1"/>
    </source>
</evidence>
<protein>
    <submittedName>
        <fullName evidence="7">Beta strand repeat-containing protein</fullName>
    </submittedName>
</protein>
<evidence type="ECO:0000259" key="6">
    <source>
        <dbReference type="Pfam" id="PF03777"/>
    </source>
</evidence>
<dbReference type="Pfam" id="PF03777">
    <property type="entry name" value="ChpA-C"/>
    <property type="match status" value="1"/>
</dbReference>
<evidence type="ECO:0000256" key="2">
    <source>
        <dbReference type="ARBA" id="ARBA00022889"/>
    </source>
</evidence>
<sequence>MQTWAKRGIQTALVTGGLMMLGTGIASADDTIHPDTPPSALDASVKVPVRIDNNAIGTPLGDRHLPSVNRDVTVAPGSVAKKLPLAKAAADDNDVLRGNKVVGNVVAPVKVTGNAVAVLGDASVADESQQHVTNTQDVETDGSGSGLAGNVVNLAYGLPIDVSGNAVAAGGTATTLNSSSQSATADGDITTSGDRGAVSGNVVAAQGATPVQVVGNSASLAGVATAISDASSDATAGGTIETSGEDGALVGNAAGAPVALPVRVSGDSASLGGVADSLSSATTTAQAGDEQPDIYGVPAYIETDGSGGGTLSGNAVAPAVSGPAAVDCDSANLGGNTGSLCETTTDAAAGGGTRTFGDDSVLSGAIGAAPVAMPAQVQSNCGTLGGTCETDHTNTVTSDAGGDGYTRGHDSVLGGTTVTTPVTGPVDACGNVAGGGGMADAVCNNTSTSEAGGNTGTTGDDSVGGGNNGSVPVAIPVEGLGNAGGAIGDAETEVIENKVSSAGGGNNSNDDAAVAGANLVTVPVAGPVQVFGNGAGAVANTETEMDGVSSVTAGGPSQSKGTLGTLSGNIGQAPVAVPTQVFGVGAHGVGNGVQTATNTTDSTAGGDAVTDGTDGNLAGNLVTAPVASTAQVFGSAVAAGGDSLSVADNATQTTAGGSGTTSGEFGNISGNIVGAQALPVAQGFGDAVSGVAGDATGVATSTTVGQSGGDLTTNGDHGSLSGNLVDVPAAALVQPHGDAVSAIGAQALGVSDNVTTGSVGGTSQTSGEDGQLNGIDLTAPVGVDAPIYDVPVEVLAEAVAQGTHFSDVAVGEQDPMALALPKAGVLEATQVPALPSLGSMSKLPVGSTARTDVPNPFAELFTSTLSGHNVTDTLPMNTVKPRSADPVTDVLGNLFAEAPLGVTPGQTPLDGVSGMVPAQGAHGLANGAAGLVTLSPALPRTAAPVMPGLDAVPGLDNVEGAFAGNLVQTPSVDRLPVQTPALSGLDTASALPTAAAPSLADTQSRLTNLVG</sequence>
<dbReference type="Proteomes" id="UP001596157">
    <property type="component" value="Unassembled WGS sequence"/>
</dbReference>
<evidence type="ECO:0000256" key="3">
    <source>
        <dbReference type="ARBA" id="ARBA00023087"/>
    </source>
</evidence>
<keyword evidence="8" id="KW-1185">Reference proteome</keyword>
<keyword evidence="1" id="KW-0134">Cell wall</keyword>
<feature type="region of interest" description="Disordered" evidence="4">
    <location>
        <begin position="172"/>
        <end position="192"/>
    </location>
</feature>
<gene>
    <name evidence="7" type="ORF">ACFPM7_00740</name>
</gene>
<dbReference type="EMBL" id="JBHSKF010000001">
    <property type="protein sequence ID" value="MFC5285564.1"/>
    <property type="molecule type" value="Genomic_DNA"/>
</dbReference>
<keyword evidence="3" id="KW-0034">Amyloid</keyword>
<dbReference type="InterPro" id="IPR005528">
    <property type="entry name" value="ChpA-H"/>
</dbReference>
<keyword evidence="2" id="KW-0130">Cell adhesion</keyword>
<comment type="caution">
    <text evidence="7">The sequence shown here is derived from an EMBL/GenBank/DDBJ whole genome shotgun (WGS) entry which is preliminary data.</text>
</comment>
<feature type="compositionally biased region" description="Polar residues" evidence="4">
    <location>
        <begin position="176"/>
        <end position="192"/>
    </location>
</feature>
<reference evidence="8" key="1">
    <citation type="journal article" date="2019" name="Int. J. Syst. Evol. Microbiol.">
        <title>The Global Catalogue of Microorganisms (GCM) 10K type strain sequencing project: providing services to taxonomists for standard genome sequencing and annotation.</title>
        <authorList>
            <consortium name="The Broad Institute Genomics Platform"/>
            <consortium name="The Broad Institute Genome Sequencing Center for Infectious Disease"/>
            <person name="Wu L."/>
            <person name="Ma J."/>
        </authorList>
    </citation>
    <scope>NUCLEOTIDE SEQUENCE [LARGE SCALE GENOMIC DNA]</scope>
    <source>
        <strain evidence="8">CCUG 59778</strain>
    </source>
</reference>
<feature type="domain" description="Chaplin" evidence="6">
    <location>
        <begin position="230"/>
        <end position="277"/>
    </location>
</feature>
<proteinExistence type="predicted"/>
<name>A0ABW0EE04_9PSEU</name>
<evidence type="ECO:0000313" key="8">
    <source>
        <dbReference type="Proteomes" id="UP001596157"/>
    </source>
</evidence>
<evidence type="ECO:0000256" key="4">
    <source>
        <dbReference type="SAM" id="MobiDB-lite"/>
    </source>
</evidence>
<evidence type="ECO:0000256" key="1">
    <source>
        <dbReference type="ARBA" id="ARBA00022512"/>
    </source>
</evidence>
<feature type="chain" id="PRO_5045259822" evidence="5">
    <location>
        <begin position="29"/>
        <end position="1011"/>
    </location>
</feature>
<keyword evidence="1" id="KW-0964">Secreted</keyword>
<accession>A0ABW0EE04</accession>
<keyword evidence="5" id="KW-0732">Signal</keyword>
<feature type="signal peptide" evidence="5">
    <location>
        <begin position="1"/>
        <end position="28"/>
    </location>
</feature>
<organism evidence="7 8">
    <name type="scientific">Actinokineospora guangxiensis</name>
    <dbReference type="NCBI Taxonomy" id="1490288"/>
    <lineage>
        <taxon>Bacteria</taxon>
        <taxon>Bacillati</taxon>
        <taxon>Actinomycetota</taxon>
        <taxon>Actinomycetes</taxon>
        <taxon>Pseudonocardiales</taxon>
        <taxon>Pseudonocardiaceae</taxon>
        <taxon>Actinokineospora</taxon>
    </lineage>
</organism>
<evidence type="ECO:0000256" key="5">
    <source>
        <dbReference type="SAM" id="SignalP"/>
    </source>
</evidence>